<name>A0A3A1YM02_9GAMM</name>
<dbReference type="AlphaFoldDB" id="A0A3A1YM02"/>
<feature type="transmembrane region" description="Helical" evidence="1">
    <location>
        <begin position="141"/>
        <end position="160"/>
    </location>
</feature>
<keyword evidence="4" id="KW-1185">Reference proteome</keyword>
<dbReference type="Pfam" id="PF11893">
    <property type="entry name" value="DUF3413"/>
    <property type="match status" value="1"/>
</dbReference>
<dbReference type="Proteomes" id="UP000265916">
    <property type="component" value="Unassembled WGS sequence"/>
</dbReference>
<evidence type="ECO:0000259" key="2">
    <source>
        <dbReference type="Pfam" id="PF11893"/>
    </source>
</evidence>
<evidence type="ECO:0000313" key="3">
    <source>
        <dbReference type="EMBL" id="RIY39192.1"/>
    </source>
</evidence>
<dbReference type="InterPro" id="IPR024588">
    <property type="entry name" value="YejM_N"/>
</dbReference>
<feature type="transmembrane region" description="Helical" evidence="1">
    <location>
        <begin position="23"/>
        <end position="43"/>
    </location>
</feature>
<evidence type="ECO:0000256" key="1">
    <source>
        <dbReference type="SAM" id="Phobius"/>
    </source>
</evidence>
<organism evidence="3 4">
    <name type="scientific">Psittacicella hinzii</name>
    <dbReference type="NCBI Taxonomy" id="2028575"/>
    <lineage>
        <taxon>Bacteria</taxon>
        <taxon>Pseudomonadati</taxon>
        <taxon>Pseudomonadota</taxon>
        <taxon>Gammaproteobacteria</taxon>
        <taxon>Pasteurellales</taxon>
        <taxon>Psittacicellaceae</taxon>
        <taxon>Psittacicella</taxon>
    </lineage>
</organism>
<evidence type="ECO:0000313" key="4">
    <source>
        <dbReference type="Proteomes" id="UP000265916"/>
    </source>
</evidence>
<keyword evidence="1" id="KW-0472">Membrane</keyword>
<protein>
    <recommendedName>
        <fullName evidence="2">Inner membrane protein YejM N-terminal domain-containing protein</fullName>
    </recommendedName>
</protein>
<proteinExistence type="predicted"/>
<comment type="caution">
    <text evidence="3">The sequence shown here is derived from an EMBL/GenBank/DDBJ whole genome shotgun (WGS) entry which is preliminary data.</text>
</comment>
<feature type="domain" description="Inner membrane protein YejM N-terminal" evidence="2">
    <location>
        <begin position="19"/>
        <end position="215"/>
    </location>
</feature>
<dbReference type="OrthoDB" id="236686at2"/>
<dbReference type="EMBL" id="NRJG01000039">
    <property type="protein sequence ID" value="RIY39192.1"/>
    <property type="molecule type" value="Genomic_DNA"/>
</dbReference>
<dbReference type="RefSeq" id="WP_119530641.1">
    <property type="nucleotide sequence ID" value="NZ_JBHSSP010000022.1"/>
</dbReference>
<reference evidence="3 4" key="1">
    <citation type="submission" date="2017-08" db="EMBL/GenBank/DDBJ databases">
        <title>Reclassification of Bisgaard taxon 37 and 44.</title>
        <authorList>
            <person name="Christensen H."/>
        </authorList>
    </citation>
    <scope>NUCLEOTIDE SEQUENCE [LARGE SCALE GENOMIC DNA]</scope>
    <source>
        <strain evidence="3 4">111</strain>
    </source>
</reference>
<feature type="transmembrane region" description="Helical" evidence="1">
    <location>
        <begin position="87"/>
        <end position="106"/>
    </location>
</feature>
<keyword evidence="1" id="KW-0812">Transmembrane</keyword>
<accession>A0A3A1YM02</accession>
<feature type="transmembrane region" description="Helical" evidence="1">
    <location>
        <begin position="172"/>
        <end position="194"/>
    </location>
</feature>
<gene>
    <name evidence="3" type="ORF">CKF58_02680</name>
</gene>
<feature type="transmembrane region" description="Helical" evidence="1">
    <location>
        <begin position="55"/>
        <end position="81"/>
    </location>
</feature>
<sequence length="225" mass="27154">MHILLNSTQYLTPSQRRIMNLRWAYWFVLCNLVIFWLLGLRYISGLHIHNAISMGYFLATNFSHFFLLSLISLVIPILVVFIIKNDFYYRLVVATYYTLLISLLMLDQAVYNIFYEHLRWINLVDLLLAHARYQVDFVNVYFIAIPFILLFEVLFSAYIWRRILHLHFRSKFTYIFFFLMLICICWSNSLYIYAMNTDNVDILKYRSVFPLMFYFTPDNGLDYLP</sequence>
<keyword evidence="1" id="KW-1133">Transmembrane helix</keyword>